<comment type="caution">
    <text evidence="2">The sequence shown here is derived from an EMBL/GenBank/DDBJ whole genome shotgun (WGS) entry which is preliminary data.</text>
</comment>
<protein>
    <recommendedName>
        <fullName evidence="4">DUF4190 domain-containing protein</fullName>
    </recommendedName>
</protein>
<evidence type="ECO:0000313" key="3">
    <source>
        <dbReference type="Proteomes" id="UP000812982"/>
    </source>
</evidence>
<reference evidence="2 3" key="1">
    <citation type="journal article" date="2021" name="Sci. Rep.">
        <title>Phenotypic and genomic hallmarks of a novel, potentially pathogenic rapidly growing Mycobacterium species related to the Mycobacterium fortuitum complex.</title>
        <authorList>
            <person name="Gharbi R."/>
            <person name="Khanna V."/>
            <person name="Frigui W."/>
            <person name="Mhenni B."/>
            <person name="Brosch R."/>
            <person name="Mardassi H."/>
        </authorList>
    </citation>
    <scope>NUCLEOTIDE SEQUENCE [LARGE SCALE GENOMIC DNA]</scope>
    <source>
        <strain evidence="2 3">TNTM28</strain>
    </source>
</reference>
<keyword evidence="1" id="KW-0472">Membrane</keyword>
<proteinExistence type="predicted"/>
<feature type="transmembrane region" description="Helical" evidence="1">
    <location>
        <begin position="40"/>
        <end position="60"/>
    </location>
</feature>
<sequence length="100" mass="10629">MKLPRPEVDNRYGAAGFLAALSNIAFLETVTWIIAPWWMIALIVLPVLFLIDLAISAIAAKGPSNVGQIGRGMMVGCMAAPLSLAIFIPIFLLAHSVGPL</sequence>
<gene>
    <name evidence="2" type="ORF">FR943_24215</name>
</gene>
<evidence type="ECO:0008006" key="4">
    <source>
        <dbReference type="Google" id="ProtNLM"/>
    </source>
</evidence>
<feature type="transmembrane region" description="Helical" evidence="1">
    <location>
        <begin position="12"/>
        <end position="34"/>
    </location>
</feature>
<keyword evidence="1" id="KW-1133">Transmembrane helix</keyword>
<dbReference type="RefSeq" id="WP_217160786.1">
    <property type="nucleotide sequence ID" value="NZ_VOMB01000026.1"/>
</dbReference>
<dbReference type="Proteomes" id="UP000812982">
    <property type="component" value="Unassembled WGS sequence"/>
</dbReference>
<name>A0ABS6KTN1_9MYCO</name>
<feature type="transmembrane region" description="Helical" evidence="1">
    <location>
        <begin position="72"/>
        <end position="94"/>
    </location>
</feature>
<evidence type="ECO:0000256" key="1">
    <source>
        <dbReference type="SAM" id="Phobius"/>
    </source>
</evidence>
<keyword evidence="3" id="KW-1185">Reference proteome</keyword>
<evidence type="ECO:0000313" key="2">
    <source>
        <dbReference type="EMBL" id="MBU9766933.1"/>
    </source>
</evidence>
<accession>A0ABS6KTN1</accession>
<organism evidence="2 3">
    <name type="scientific">[Mycobacterium] fortunisiensis</name>
    <dbReference type="NCBI Taxonomy" id="2600579"/>
    <lineage>
        <taxon>Bacteria</taxon>
        <taxon>Bacillati</taxon>
        <taxon>Actinomycetota</taxon>
        <taxon>Actinomycetes</taxon>
        <taxon>Mycobacteriales</taxon>
        <taxon>Mycobacteriaceae</taxon>
        <taxon>Mycolicibacterium</taxon>
    </lineage>
</organism>
<keyword evidence="1" id="KW-0812">Transmembrane</keyword>
<dbReference type="EMBL" id="VOMB01000026">
    <property type="protein sequence ID" value="MBU9766933.1"/>
    <property type="molecule type" value="Genomic_DNA"/>
</dbReference>